<dbReference type="FunFam" id="1.10.730.10:FF:000006">
    <property type="entry name" value="Arginyl-tRNA synthetase 2, mitochondrial"/>
    <property type="match status" value="1"/>
</dbReference>
<evidence type="ECO:0000256" key="3">
    <source>
        <dbReference type="ARBA" id="ARBA00022598"/>
    </source>
</evidence>
<dbReference type="InterPro" id="IPR036695">
    <property type="entry name" value="Arg-tRNA-synth_N_sf"/>
</dbReference>
<dbReference type="Gene3D" id="1.10.730.10">
    <property type="entry name" value="Isoleucyl-tRNA Synthetase, Domain 1"/>
    <property type="match status" value="1"/>
</dbReference>
<dbReference type="InterPro" id="IPR009080">
    <property type="entry name" value="tRNAsynth_Ia_anticodon-bd"/>
</dbReference>
<dbReference type="InterPro" id="IPR014729">
    <property type="entry name" value="Rossmann-like_a/b/a_fold"/>
</dbReference>
<dbReference type="SMART" id="SM00836">
    <property type="entry name" value="DALR_1"/>
    <property type="match status" value="1"/>
</dbReference>
<evidence type="ECO:0000256" key="4">
    <source>
        <dbReference type="ARBA" id="ARBA00022741"/>
    </source>
</evidence>
<sequence>MTTLELSGLVTKLESLGLGPIPQFSESHVLNKPLDVGRSYLAEILRNLTECDPNLAYKSIQVPNDIFTADLTVPLPKLSRGVYSQSFGDGLRRRFPSSPLFALPIQDGVHLRFMFNPRALPQLLLPYILDRGASYGKDRSIGLQDAETLHIGPKKLVVEFSSPNIASEFHTKHLRSTIYGAYIANQYECMGWEVIKFNYLGDWGKHLGLLGAGWEKFSSEEKFEADPVTHMLEVYNQINELFQPEKHASRAIRDAKRTGKEHGEDTAAIETQGLFAQRNAFFKKMEDGDEKALALWKRFRDASIEYYVRHYPSMNITFDEYSGESQVNSKTMDEVEELLKAKGISEESEGAWIVDLEKHGGKSGNVIIRDRDGSRAYSLRELAAILDRFRKYSFDKMIYVVANDHDLHFSRIKKILELLDMSELAQKLEHVNFNRSPHTSDHDQKLSDIIKEAKVSMHQSLQQNTDKAAILGDSDESAAKIGISALLAQVLSNRRSADHPLEMAKATSFERGSGPEFQYWYARLSSILATGSTDPAALSSEDFQSIEEETYTELLRILVQYPDITSAAFKTMEPSTLMHYLSSITDQLSVCFEAGESEEKPELSPAEYVLFEATRQVLENGMRLVGIRPVTRDN</sequence>
<dbReference type="OrthoDB" id="68056at2759"/>
<protein>
    <recommendedName>
        <fullName evidence="2">arginine--tRNA ligase</fullName>
        <ecNumber evidence="2">6.1.1.19</ecNumber>
    </recommendedName>
</protein>
<keyword evidence="6 9" id="KW-0648">Protein biosynthesis</keyword>
<evidence type="ECO:0000313" key="11">
    <source>
        <dbReference type="EMBL" id="KIM94638.1"/>
    </source>
</evidence>
<dbReference type="InterPro" id="IPR035684">
    <property type="entry name" value="ArgRS_core"/>
</dbReference>
<dbReference type="InterPro" id="IPR008909">
    <property type="entry name" value="DALR_anticod-bd"/>
</dbReference>
<dbReference type="PANTHER" id="PTHR11956:SF11">
    <property type="entry name" value="ARGININE--TRNA LIGASE, MITOCHONDRIAL-RELATED"/>
    <property type="match status" value="1"/>
</dbReference>
<dbReference type="Gene3D" id="3.30.1360.70">
    <property type="entry name" value="Arginyl tRNA synthetase N-terminal domain"/>
    <property type="match status" value="1"/>
</dbReference>
<evidence type="ECO:0000256" key="6">
    <source>
        <dbReference type="ARBA" id="ARBA00022917"/>
    </source>
</evidence>
<evidence type="ECO:0000256" key="2">
    <source>
        <dbReference type="ARBA" id="ARBA00012837"/>
    </source>
</evidence>
<keyword evidence="5 9" id="KW-0067">ATP-binding</keyword>
<organism evidence="11 12">
    <name type="scientific">Oidiodendron maius (strain Zn)</name>
    <dbReference type="NCBI Taxonomy" id="913774"/>
    <lineage>
        <taxon>Eukaryota</taxon>
        <taxon>Fungi</taxon>
        <taxon>Dikarya</taxon>
        <taxon>Ascomycota</taxon>
        <taxon>Pezizomycotina</taxon>
        <taxon>Leotiomycetes</taxon>
        <taxon>Leotiomycetes incertae sedis</taxon>
        <taxon>Myxotrichaceae</taxon>
        <taxon>Oidiodendron</taxon>
    </lineage>
</organism>
<name>A0A0C3C6Y5_OIDMZ</name>
<dbReference type="SUPFAM" id="SSF52374">
    <property type="entry name" value="Nucleotidylyl transferase"/>
    <property type="match status" value="1"/>
</dbReference>
<reference evidence="11 12" key="1">
    <citation type="submission" date="2014-04" db="EMBL/GenBank/DDBJ databases">
        <authorList>
            <consortium name="DOE Joint Genome Institute"/>
            <person name="Kuo A."/>
            <person name="Martino E."/>
            <person name="Perotto S."/>
            <person name="Kohler A."/>
            <person name="Nagy L.G."/>
            <person name="Floudas D."/>
            <person name="Copeland A."/>
            <person name="Barry K.W."/>
            <person name="Cichocki N."/>
            <person name="Veneault-Fourrey C."/>
            <person name="LaButti K."/>
            <person name="Lindquist E.A."/>
            <person name="Lipzen A."/>
            <person name="Lundell T."/>
            <person name="Morin E."/>
            <person name="Murat C."/>
            <person name="Sun H."/>
            <person name="Tunlid A."/>
            <person name="Henrissat B."/>
            <person name="Grigoriev I.V."/>
            <person name="Hibbett D.S."/>
            <person name="Martin F."/>
            <person name="Nordberg H.P."/>
            <person name="Cantor M.N."/>
            <person name="Hua S.X."/>
        </authorList>
    </citation>
    <scope>NUCLEOTIDE SEQUENCE [LARGE SCALE GENOMIC DNA]</scope>
    <source>
        <strain evidence="11 12">Zn</strain>
    </source>
</reference>
<accession>A0A0C3C6Y5</accession>
<evidence type="ECO:0000256" key="7">
    <source>
        <dbReference type="ARBA" id="ARBA00023146"/>
    </source>
</evidence>
<dbReference type="EMBL" id="KN832889">
    <property type="protein sequence ID" value="KIM94638.1"/>
    <property type="molecule type" value="Genomic_DNA"/>
</dbReference>
<dbReference type="PANTHER" id="PTHR11956">
    <property type="entry name" value="ARGINYL-TRNA SYNTHETASE"/>
    <property type="match status" value="1"/>
</dbReference>
<keyword evidence="3 9" id="KW-0436">Ligase</keyword>
<keyword evidence="4 9" id="KW-0547">Nucleotide-binding</keyword>
<proteinExistence type="inferred from homology"/>
<dbReference type="Pfam" id="PF05746">
    <property type="entry name" value="DALR_1"/>
    <property type="match status" value="1"/>
</dbReference>
<dbReference type="GO" id="GO:0006420">
    <property type="term" value="P:arginyl-tRNA aminoacylation"/>
    <property type="evidence" value="ECO:0007669"/>
    <property type="project" value="InterPro"/>
</dbReference>
<keyword evidence="7 9" id="KW-0030">Aminoacyl-tRNA synthetase</keyword>
<dbReference type="Pfam" id="PF00750">
    <property type="entry name" value="tRNA-synt_1d"/>
    <property type="match status" value="1"/>
</dbReference>
<dbReference type="GO" id="GO:0005739">
    <property type="term" value="C:mitochondrion"/>
    <property type="evidence" value="ECO:0007669"/>
    <property type="project" value="TreeGrafter"/>
</dbReference>
<evidence type="ECO:0000256" key="8">
    <source>
        <dbReference type="ARBA" id="ARBA00049339"/>
    </source>
</evidence>
<evidence type="ECO:0000259" key="10">
    <source>
        <dbReference type="SMART" id="SM00836"/>
    </source>
</evidence>
<gene>
    <name evidence="11" type="ORF">OIDMADRAFT_172393</name>
</gene>
<dbReference type="AlphaFoldDB" id="A0A0C3C6Y5"/>
<dbReference type="STRING" id="913774.A0A0C3C6Y5"/>
<dbReference type="GO" id="GO:0004814">
    <property type="term" value="F:arginine-tRNA ligase activity"/>
    <property type="evidence" value="ECO:0007669"/>
    <property type="project" value="UniProtKB-EC"/>
</dbReference>
<comment type="catalytic activity">
    <reaction evidence="8">
        <text>tRNA(Arg) + L-arginine + ATP = L-arginyl-tRNA(Arg) + AMP + diphosphate</text>
        <dbReference type="Rhea" id="RHEA:20301"/>
        <dbReference type="Rhea" id="RHEA-COMP:9658"/>
        <dbReference type="Rhea" id="RHEA-COMP:9673"/>
        <dbReference type="ChEBI" id="CHEBI:30616"/>
        <dbReference type="ChEBI" id="CHEBI:32682"/>
        <dbReference type="ChEBI" id="CHEBI:33019"/>
        <dbReference type="ChEBI" id="CHEBI:78442"/>
        <dbReference type="ChEBI" id="CHEBI:78513"/>
        <dbReference type="ChEBI" id="CHEBI:456215"/>
        <dbReference type="EC" id="6.1.1.19"/>
    </reaction>
</comment>
<dbReference type="Gene3D" id="3.40.50.620">
    <property type="entry name" value="HUPs"/>
    <property type="match status" value="1"/>
</dbReference>
<dbReference type="HOGENOM" id="CLU_006406_6_0_1"/>
<evidence type="ECO:0000256" key="1">
    <source>
        <dbReference type="ARBA" id="ARBA00005594"/>
    </source>
</evidence>
<dbReference type="NCBIfam" id="TIGR00456">
    <property type="entry name" value="argS"/>
    <property type="match status" value="1"/>
</dbReference>
<comment type="similarity">
    <text evidence="1 9">Belongs to the class-I aminoacyl-tRNA synthetase family.</text>
</comment>
<dbReference type="GO" id="GO:0005524">
    <property type="term" value="F:ATP binding"/>
    <property type="evidence" value="ECO:0007669"/>
    <property type="project" value="UniProtKB-KW"/>
</dbReference>
<keyword evidence="12" id="KW-1185">Reference proteome</keyword>
<dbReference type="InParanoid" id="A0A0C3C6Y5"/>
<dbReference type="Proteomes" id="UP000054321">
    <property type="component" value="Unassembled WGS sequence"/>
</dbReference>
<dbReference type="SUPFAM" id="SSF47323">
    <property type="entry name" value="Anticodon-binding domain of a subclass of class I aminoacyl-tRNA synthetases"/>
    <property type="match status" value="1"/>
</dbReference>
<dbReference type="GO" id="GO:0032543">
    <property type="term" value="P:mitochondrial translation"/>
    <property type="evidence" value="ECO:0007669"/>
    <property type="project" value="TreeGrafter"/>
</dbReference>
<evidence type="ECO:0000256" key="5">
    <source>
        <dbReference type="ARBA" id="ARBA00022840"/>
    </source>
</evidence>
<dbReference type="SUPFAM" id="SSF55190">
    <property type="entry name" value="Arginyl-tRNA synthetase (ArgRS), N-terminal 'additional' domain"/>
    <property type="match status" value="1"/>
</dbReference>
<dbReference type="PRINTS" id="PR01038">
    <property type="entry name" value="TRNASYNTHARG"/>
</dbReference>
<reference evidence="12" key="2">
    <citation type="submission" date="2015-01" db="EMBL/GenBank/DDBJ databases">
        <title>Evolutionary Origins and Diversification of the Mycorrhizal Mutualists.</title>
        <authorList>
            <consortium name="DOE Joint Genome Institute"/>
            <consortium name="Mycorrhizal Genomics Consortium"/>
            <person name="Kohler A."/>
            <person name="Kuo A."/>
            <person name="Nagy L.G."/>
            <person name="Floudas D."/>
            <person name="Copeland A."/>
            <person name="Barry K.W."/>
            <person name="Cichocki N."/>
            <person name="Veneault-Fourrey C."/>
            <person name="LaButti K."/>
            <person name="Lindquist E.A."/>
            <person name="Lipzen A."/>
            <person name="Lundell T."/>
            <person name="Morin E."/>
            <person name="Murat C."/>
            <person name="Riley R."/>
            <person name="Ohm R."/>
            <person name="Sun H."/>
            <person name="Tunlid A."/>
            <person name="Henrissat B."/>
            <person name="Grigoriev I.V."/>
            <person name="Hibbett D.S."/>
            <person name="Martin F."/>
        </authorList>
    </citation>
    <scope>NUCLEOTIDE SEQUENCE [LARGE SCALE GENOMIC DNA]</scope>
    <source>
        <strain evidence="12">Zn</strain>
    </source>
</reference>
<evidence type="ECO:0000256" key="9">
    <source>
        <dbReference type="RuleBase" id="RU363038"/>
    </source>
</evidence>
<feature type="domain" description="DALR anticodon binding" evidence="10">
    <location>
        <begin position="517"/>
        <end position="633"/>
    </location>
</feature>
<dbReference type="EC" id="6.1.1.19" evidence="2"/>
<dbReference type="InterPro" id="IPR001278">
    <property type="entry name" value="Arg-tRNA-ligase"/>
</dbReference>
<evidence type="ECO:0000313" key="12">
    <source>
        <dbReference type="Proteomes" id="UP000054321"/>
    </source>
</evidence>